<organism evidence="3 4">
    <name type="scientific">Caballeronia concitans</name>
    <dbReference type="NCBI Taxonomy" id="1777133"/>
    <lineage>
        <taxon>Bacteria</taxon>
        <taxon>Pseudomonadati</taxon>
        <taxon>Pseudomonadota</taxon>
        <taxon>Betaproteobacteria</taxon>
        <taxon>Burkholderiales</taxon>
        <taxon>Burkholderiaceae</taxon>
        <taxon>Caballeronia</taxon>
    </lineage>
</organism>
<name>A0A658QYD4_9BURK</name>
<keyword evidence="2" id="KW-0812">Transmembrane</keyword>
<feature type="region of interest" description="Disordered" evidence="1">
    <location>
        <begin position="107"/>
        <end position="194"/>
    </location>
</feature>
<evidence type="ECO:0000313" key="4">
    <source>
        <dbReference type="Proteomes" id="UP000198263"/>
    </source>
</evidence>
<reference evidence="3 4" key="1">
    <citation type="submission" date="2016-01" db="EMBL/GenBank/DDBJ databases">
        <authorList>
            <person name="Peeters C."/>
        </authorList>
    </citation>
    <scope>NUCLEOTIDE SEQUENCE [LARGE SCALE GENOMIC DNA]</scope>
    <source>
        <strain evidence="3">LMG 29315</strain>
    </source>
</reference>
<feature type="compositionally biased region" description="Low complexity" evidence="1">
    <location>
        <begin position="141"/>
        <end position="151"/>
    </location>
</feature>
<keyword evidence="2" id="KW-1133">Transmembrane helix</keyword>
<feature type="transmembrane region" description="Helical" evidence="2">
    <location>
        <begin position="51"/>
        <end position="74"/>
    </location>
</feature>
<feature type="region of interest" description="Disordered" evidence="1">
    <location>
        <begin position="1"/>
        <end position="38"/>
    </location>
</feature>
<keyword evidence="2" id="KW-0472">Membrane</keyword>
<dbReference type="Proteomes" id="UP000198263">
    <property type="component" value="Unassembled WGS sequence"/>
</dbReference>
<keyword evidence="4" id="KW-1185">Reference proteome</keyword>
<proteinExistence type="predicted"/>
<sequence>MPQHAELPEEPFAGGPSPANDPSVPASPPEFLGDFDDDAQPARAPLRFGRLALWTASASALGIGVLGTVAYSMWFNHDQRVYAEAMTSARQTLGVDQPVLAATQSSGVVEAAATTPRIETTPLADNPPADTLDRPGLSPVAAASASIAQDDSAQRRATQPASRASRASDKPVRTAQANHNARRRAQSERAEPGLFARVGAFFHRVSYRRNATSRQREEYSRP</sequence>
<protein>
    <submittedName>
        <fullName evidence="3">Uncharacterized protein</fullName>
    </submittedName>
</protein>
<dbReference type="AlphaFoldDB" id="A0A658QYD4"/>
<evidence type="ECO:0000313" key="3">
    <source>
        <dbReference type="EMBL" id="SAL32572.1"/>
    </source>
</evidence>
<dbReference type="RefSeq" id="WP_040048582.1">
    <property type="nucleotide sequence ID" value="NZ_FCNV02000005.1"/>
</dbReference>
<dbReference type="OrthoDB" id="9006324at2"/>
<gene>
    <name evidence="3" type="ORF">AWB72_02936</name>
</gene>
<dbReference type="EMBL" id="FCNV02000005">
    <property type="protein sequence ID" value="SAL32572.1"/>
    <property type="molecule type" value="Genomic_DNA"/>
</dbReference>
<evidence type="ECO:0000256" key="1">
    <source>
        <dbReference type="SAM" id="MobiDB-lite"/>
    </source>
</evidence>
<comment type="caution">
    <text evidence="3">The sequence shown here is derived from an EMBL/GenBank/DDBJ whole genome shotgun (WGS) entry which is preliminary data.</text>
</comment>
<accession>A0A658QYD4</accession>
<evidence type="ECO:0000256" key="2">
    <source>
        <dbReference type="SAM" id="Phobius"/>
    </source>
</evidence>